<dbReference type="EMBL" id="OC986119">
    <property type="protein sequence ID" value="CAG4642774.1"/>
    <property type="molecule type" value="Genomic_DNA"/>
</dbReference>
<proteinExistence type="predicted"/>
<dbReference type="SUPFAM" id="SSF46934">
    <property type="entry name" value="UBA-like"/>
    <property type="match status" value="1"/>
</dbReference>
<gene>
    <name evidence="2" type="primary">EOG090X0CQ9</name>
</gene>
<evidence type="ECO:0000313" key="2">
    <source>
        <dbReference type="EMBL" id="CAG4642774.1"/>
    </source>
</evidence>
<accession>A0A9N6WY46</accession>
<dbReference type="InterPro" id="IPR009060">
    <property type="entry name" value="UBA-like_sf"/>
</dbReference>
<dbReference type="GO" id="GO:0043130">
    <property type="term" value="F:ubiquitin binding"/>
    <property type="evidence" value="ECO:0007669"/>
    <property type="project" value="TreeGrafter"/>
</dbReference>
<name>A0A9N6WY46_9CRUS</name>
<feature type="domain" description="Nbr1 FW" evidence="1">
    <location>
        <begin position="79"/>
        <end position="176"/>
    </location>
</feature>
<dbReference type="Pfam" id="PF16158">
    <property type="entry name" value="N_BRCA1_IG"/>
    <property type="match status" value="1"/>
</dbReference>
<protein>
    <submittedName>
        <fullName evidence="2">EOG090X0CQ9</fullName>
    </submittedName>
</protein>
<dbReference type="GO" id="GO:0000407">
    <property type="term" value="C:phagophore assembly site"/>
    <property type="evidence" value="ECO:0007669"/>
    <property type="project" value="TreeGrafter"/>
</dbReference>
<dbReference type="InterPro" id="IPR032350">
    <property type="entry name" value="Nbr1_FW"/>
</dbReference>
<dbReference type="Gene3D" id="2.60.40.10">
    <property type="entry name" value="Immunoglobulins"/>
    <property type="match status" value="1"/>
</dbReference>
<dbReference type="InterPro" id="IPR013783">
    <property type="entry name" value="Ig-like_fold"/>
</dbReference>
<dbReference type="PANTHER" id="PTHR20930:SF0">
    <property type="entry name" value="PROTEIN ILRUN"/>
    <property type="match status" value="1"/>
</dbReference>
<organism evidence="2">
    <name type="scientific">Evadne anonyx</name>
    <dbReference type="NCBI Taxonomy" id="141404"/>
    <lineage>
        <taxon>Eukaryota</taxon>
        <taxon>Metazoa</taxon>
        <taxon>Ecdysozoa</taxon>
        <taxon>Arthropoda</taxon>
        <taxon>Crustacea</taxon>
        <taxon>Branchiopoda</taxon>
        <taxon>Diplostraca</taxon>
        <taxon>Cladocera</taxon>
        <taxon>Onychopoda</taxon>
        <taxon>Podonidae</taxon>
        <taxon>Evadne</taxon>
    </lineage>
</organism>
<dbReference type="AlphaFoldDB" id="A0A9N6WY46"/>
<reference evidence="2" key="1">
    <citation type="submission" date="2021-04" db="EMBL/GenBank/DDBJ databases">
        <authorList>
            <person name="Cornetti L."/>
        </authorList>
    </citation>
    <scope>NUCLEOTIDE SEQUENCE</scope>
</reference>
<dbReference type="PANTHER" id="PTHR20930">
    <property type="entry name" value="OVARIAN CARCINOMA ANTIGEN CA125-RELATED"/>
    <property type="match status" value="1"/>
</dbReference>
<dbReference type="Gene3D" id="1.10.8.10">
    <property type="entry name" value="DNA helicase RuvA subunit, C-terminal domain"/>
    <property type="match status" value="1"/>
</dbReference>
<dbReference type="GO" id="GO:0016236">
    <property type="term" value="P:macroautophagy"/>
    <property type="evidence" value="ECO:0007669"/>
    <property type="project" value="TreeGrafter"/>
</dbReference>
<evidence type="ECO:0000259" key="1">
    <source>
        <dbReference type="Pfam" id="PF16158"/>
    </source>
</evidence>
<dbReference type="Pfam" id="PF14555">
    <property type="entry name" value="UBA_4"/>
    <property type="match status" value="1"/>
</dbReference>
<dbReference type="InterPro" id="IPR039517">
    <property type="entry name" value="C6orf106_UBA-like"/>
</dbReference>
<sequence>MEVDDIEQNLLQQFSCMGTTDHEVLISQLRKLVGEDVNESTASFFLDMNNWNLQEAICSFFEFQSTHKLPNMTLIQDVTIGEGESVPPNTSFVKTWKVANSGDDRWPEGSHLAYTGGVNLAMKNTVCVRALNPGETTDISVDMNSPSLPGMYESKWRMATPNGCYFGDTIWVILSVAEGGTLALTQQLTHFNALGSVIPNTPPYNPFAAHNVTPQHLHQVFNQQNEGFKALFFNQLNYFRMIWDHNDG</sequence>
<dbReference type="CDD" id="cd14349">
    <property type="entry name" value="UBA_CF106"/>
    <property type="match status" value="1"/>
</dbReference>
<dbReference type="CDD" id="cd14947">
    <property type="entry name" value="NBR1_like"/>
    <property type="match status" value="1"/>
</dbReference>